<sequence>MVPNCTEKSDYPLAAEILLSVKTLYFDKGWQFSTLSLVDSNKFVFMEGDELELSVFNNYPINIKVTYCHSSCGENRKQIIKTDSDDLGVDIEWTPEIEIRPLKDQKLNINVVNPESGKLLCSETFYFGVIDDIIKLKTNISECAND</sequence>
<reference evidence="1" key="1">
    <citation type="journal article" date="2019" name="MBio">
        <title>Virus Genomes from Deep Sea Sediments Expand the Ocean Megavirome and Support Independent Origins of Viral Gigantism.</title>
        <authorList>
            <person name="Backstrom D."/>
            <person name="Yutin N."/>
            <person name="Jorgensen S.L."/>
            <person name="Dharamshi J."/>
            <person name="Homa F."/>
            <person name="Zaremba-Niedwiedzka K."/>
            <person name="Spang A."/>
            <person name="Wolf Y.I."/>
            <person name="Koonin E.V."/>
            <person name="Ettema T.J."/>
        </authorList>
    </citation>
    <scope>NUCLEOTIDE SEQUENCE</scope>
</reference>
<dbReference type="EMBL" id="MK500507">
    <property type="protein sequence ID" value="QBK91019.1"/>
    <property type="molecule type" value="Genomic_DNA"/>
</dbReference>
<evidence type="ECO:0000313" key="1">
    <source>
        <dbReference type="EMBL" id="QBK91019.1"/>
    </source>
</evidence>
<gene>
    <name evidence="1" type="ORF">LCPAC201_03200</name>
</gene>
<proteinExistence type="predicted"/>
<accession>A0A481Z7A9</accession>
<organism evidence="1">
    <name type="scientific">Pithovirus LCPAC201</name>
    <dbReference type="NCBI Taxonomy" id="2506591"/>
    <lineage>
        <taxon>Viruses</taxon>
        <taxon>Pithoviruses</taxon>
    </lineage>
</organism>
<name>A0A481Z7A9_9VIRU</name>
<protein>
    <submittedName>
        <fullName evidence="1">Uncharacterized protein</fullName>
    </submittedName>
</protein>